<comment type="caution">
    <text evidence="1">The sequence shown here is derived from an EMBL/GenBank/DDBJ whole genome shotgun (WGS) entry which is preliminary data.</text>
</comment>
<name>A0A4U1GGU4_9SPHI</name>
<gene>
    <name evidence="1" type="ORF">FBD94_08385</name>
</gene>
<dbReference type="RefSeq" id="WP_136879877.1">
    <property type="nucleotide sequence ID" value="NZ_SWDX01000003.1"/>
</dbReference>
<dbReference type="Proteomes" id="UP000309594">
    <property type="component" value="Unassembled WGS sequence"/>
</dbReference>
<dbReference type="EMBL" id="SWDX01000003">
    <property type="protein sequence ID" value="TKC62230.1"/>
    <property type="molecule type" value="Genomic_DNA"/>
</dbReference>
<proteinExistence type="predicted"/>
<protein>
    <submittedName>
        <fullName evidence="1">Uncharacterized protein</fullName>
    </submittedName>
</protein>
<evidence type="ECO:0000313" key="1">
    <source>
        <dbReference type="EMBL" id="TKC62230.1"/>
    </source>
</evidence>
<accession>A0A4U1GGU4</accession>
<organism evidence="1 2">
    <name type="scientific">Pedobacter hiemivivus</name>
    <dbReference type="NCBI Taxonomy" id="2530454"/>
    <lineage>
        <taxon>Bacteria</taxon>
        <taxon>Pseudomonadati</taxon>
        <taxon>Bacteroidota</taxon>
        <taxon>Sphingobacteriia</taxon>
        <taxon>Sphingobacteriales</taxon>
        <taxon>Sphingobacteriaceae</taxon>
        <taxon>Pedobacter</taxon>
    </lineage>
</organism>
<dbReference type="AlphaFoldDB" id="A0A4U1GGU4"/>
<sequence>MNELLKLAIEAQGGLDQWRKFNTFTAKFINSGELWAMKGHGGTIDEVGVKVNLLEQKTSHIPNDQWHTAYTPDRIAIESADGNTIAELYNPRASFSDHVWETEWTPLQLAYFTGYATWNYINTPYQFTRPGFELNEGELWEENGEVLRTLKVKWPKDIHTHCPEQTFYINSEGFIKRLDYRVDVAGSVPCAHYLSDYKEYQGIKLATKRVVYLVDEENRPKPDNKIIVSIDLRDIKFQ</sequence>
<evidence type="ECO:0000313" key="2">
    <source>
        <dbReference type="Proteomes" id="UP000309594"/>
    </source>
</evidence>
<reference evidence="1 2" key="1">
    <citation type="submission" date="2019-04" db="EMBL/GenBank/DDBJ databases">
        <title>Pedobacter sp. RP-1-16 sp. nov., isolated from Arctic soil.</title>
        <authorList>
            <person name="Dahal R.H."/>
            <person name="Kim D.-U."/>
        </authorList>
    </citation>
    <scope>NUCLEOTIDE SEQUENCE [LARGE SCALE GENOMIC DNA]</scope>
    <source>
        <strain evidence="1 2">RP-1-16</strain>
    </source>
</reference>